<evidence type="ECO:0000256" key="3">
    <source>
        <dbReference type="ARBA" id="ARBA00023134"/>
    </source>
</evidence>
<dbReference type="EMBL" id="JAQQWL010000009">
    <property type="protein sequence ID" value="KAK8058443.1"/>
    <property type="molecule type" value="Genomic_DNA"/>
</dbReference>
<dbReference type="RefSeq" id="XP_066713889.1">
    <property type="nucleotide sequence ID" value="XM_066860300.1"/>
</dbReference>
<dbReference type="Pfam" id="PF00503">
    <property type="entry name" value="G-alpha"/>
    <property type="match status" value="1"/>
</dbReference>
<keyword evidence="6" id="KW-1185">Reference proteome</keyword>
<evidence type="ECO:0000256" key="1">
    <source>
        <dbReference type="ARBA" id="ARBA00022723"/>
    </source>
</evidence>
<gene>
    <name evidence="5" type="ORF">PG994_008891</name>
</gene>
<name>A0ABR1UKM0_9PEZI</name>
<dbReference type="PRINTS" id="PR00318">
    <property type="entry name" value="GPROTEINA"/>
</dbReference>
<keyword evidence="1" id="KW-0479">Metal-binding</keyword>
<sequence>MDPFTVFQVVGTAVSLGDVVIKSLIKLDSIRTRYHKFPLLLSTMIGQLYIVQLTLDRLSAWNSREEARAPRYHQLSSQIGNSLDSFSTLILALQQQLDRFEATAPVDMGAKAKFKFLWNEKDMSEYSILLERQTSQAPSDSSLQQVLFLGTSESGKSTLQNSMVLDQEGFSDRFGGTFTDTIRNNLVNGTREVLQYMQHLQIPLGEQGLEFLTKTDSRPDWVIEGFWSDPGFQKAYFERHRYHLNDGYAHFVRHMGRIMAPGYVPSDQDIIYARVKTLGTLETKYEYEGTMYSVREVGGTRLEREKKWKLVFPGTATVRFTVDITSYARTLYEDEKINRMAEQLVLFDSIVNGSWFTKSSFVLVFTKDIEDISEERYMGYIELRFMELVKSEDIRRRMRVIRSSFRDVDACNPAQEIFEVLGELTRDKAQPTTTQ</sequence>
<dbReference type="InterPro" id="IPR011025">
    <property type="entry name" value="GproteinA_insert"/>
</dbReference>
<comment type="caution">
    <text evidence="5">The sequence shown here is derived from an EMBL/GenBank/DDBJ whole genome shotgun (WGS) entry which is preliminary data.</text>
</comment>
<keyword evidence="2" id="KW-0547">Nucleotide-binding</keyword>
<organism evidence="5 6">
    <name type="scientific">Apiospora phragmitis</name>
    <dbReference type="NCBI Taxonomy" id="2905665"/>
    <lineage>
        <taxon>Eukaryota</taxon>
        <taxon>Fungi</taxon>
        <taxon>Dikarya</taxon>
        <taxon>Ascomycota</taxon>
        <taxon>Pezizomycotina</taxon>
        <taxon>Sordariomycetes</taxon>
        <taxon>Xylariomycetidae</taxon>
        <taxon>Amphisphaeriales</taxon>
        <taxon>Apiosporaceae</taxon>
        <taxon>Apiospora</taxon>
    </lineage>
</organism>
<dbReference type="Proteomes" id="UP001480595">
    <property type="component" value="Unassembled WGS sequence"/>
</dbReference>
<dbReference type="SMART" id="SM00275">
    <property type="entry name" value="G_alpha"/>
    <property type="match status" value="1"/>
</dbReference>
<dbReference type="SUPFAM" id="SSF52540">
    <property type="entry name" value="P-loop containing nucleoside triphosphate hydrolases"/>
    <property type="match status" value="1"/>
</dbReference>
<dbReference type="InterPro" id="IPR027417">
    <property type="entry name" value="P-loop_NTPase"/>
</dbReference>
<evidence type="ECO:0000313" key="5">
    <source>
        <dbReference type="EMBL" id="KAK8058443.1"/>
    </source>
</evidence>
<protein>
    <submittedName>
        <fullName evidence="5">G protein alpha-subunit</fullName>
    </submittedName>
</protein>
<dbReference type="GeneID" id="92093363"/>
<dbReference type="Gene3D" id="1.10.400.10">
    <property type="entry name" value="GI Alpha 1, domain 2-like"/>
    <property type="match status" value="1"/>
</dbReference>
<dbReference type="PANTHER" id="PTHR10218">
    <property type="entry name" value="GTP-BINDING PROTEIN ALPHA SUBUNIT"/>
    <property type="match status" value="1"/>
</dbReference>
<keyword evidence="4" id="KW-0807">Transducer</keyword>
<evidence type="ECO:0000256" key="4">
    <source>
        <dbReference type="ARBA" id="ARBA00023224"/>
    </source>
</evidence>
<evidence type="ECO:0000256" key="2">
    <source>
        <dbReference type="ARBA" id="ARBA00022741"/>
    </source>
</evidence>
<dbReference type="PROSITE" id="PS51882">
    <property type="entry name" value="G_ALPHA"/>
    <property type="match status" value="1"/>
</dbReference>
<evidence type="ECO:0000313" key="6">
    <source>
        <dbReference type="Proteomes" id="UP001480595"/>
    </source>
</evidence>
<accession>A0ABR1UKM0</accession>
<proteinExistence type="predicted"/>
<dbReference type="InterPro" id="IPR001019">
    <property type="entry name" value="Gprotein_alpha_su"/>
</dbReference>
<dbReference type="Gene3D" id="3.40.50.300">
    <property type="entry name" value="P-loop containing nucleotide triphosphate hydrolases"/>
    <property type="match status" value="1"/>
</dbReference>
<reference evidence="5 6" key="1">
    <citation type="submission" date="2023-01" db="EMBL/GenBank/DDBJ databases">
        <title>Analysis of 21 Apiospora genomes using comparative genomics revels a genus with tremendous synthesis potential of carbohydrate active enzymes and secondary metabolites.</title>
        <authorList>
            <person name="Sorensen T."/>
        </authorList>
    </citation>
    <scope>NUCLEOTIDE SEQUENCE [LARGE SCALE GENOMIC DNA]</scope>
    <source>
        <strain evidence="5 6">CBS 135458</strain>
    </source>
</reference>
<dbReference type="SUPFAM" id="SSF47895">
    <property type="entry name" value="Transducin (alpha subunit), insertion domain"/>
    <property type="match status" value="1"/>
</dbReference>
<dbReference type="PANTHER" id="PTHR10218:SF302">
    <property type="entry name" value="GUANINE NUCLEOTIDE-BINDING PROTEIN ALPHA-5 SUBUNIT"/>
    <property type="match status" value="1"/>
</dbReference>
<keyword evidence="3" id="KW-0342">GTP-binding</keyword>